<sequence>MSIPARSHRVTFFPLDERSAAATALACLYEAFPVDRGGSGAYRRMISTLAFKQENITQYSKERFFSMKINMAHLKERSTSGGWINFAVFDAKSTNGDNAGLLNKLTIEARSNGLKVYQSALAFQSGGRIQFYGDKDLVAYLSKGWRPQWTHTINI</sequence>
<evidence type="ECO:0000313" key="1">
    <source>
        <dbReference type="EMBL" id="TAA73787.1"/>
    </source>
</evidence>
<organism evidence="1 2">
    <name type="scientific">Candidatus Electronema aureum</name>
    <dbReference type="NCBI Taxonomy" id="2005002"/>
    <lineage>
        <taxon>Bacteria</taxon>
        <taxon>Pseudomonadati</taxon>
        <taxon>Thermodesulfobacteriota</taxon>
        <taxon>Desulfobulbia</taxon>
        <taxon>Desulfobulbales</taxon>
        <taxon>Desulfobulbaceae</taxon>
        <taxon>Candidatus Electronema</taxon>
    </lineage>
</organism>
<evidence type="ECO:0000313" key="2">
    <source>
        <dbReference type="Proteomes" id="UP000316238"/>
    </source>
</evidence>
<comment type="caution">
    <text evidence="1">The sequence shown here is derived from an EMBL/GenBank/DDBJ whole genome shotgun (WGS) entry which is preliminary data.</text>
</comment>
<proteinExistence type="predicted"/>
<keyword evidence="2" id="KW-1185">Reference proteome</keyword>
<protein>
    <submittedName>
        <fullName evidence="1">Uncharacterized protein</fullName>
    </submittedName>
</protein>
<gene>
    <name evidence="1" type="ORF">CDV28_1605</name>
</gene>
<dbReference type="Proteomes" id="UP000316238">
    <property type="component" value="Unassembled WGS sequence"/>
</dbReference>
<reference evidence="1" key="1">
    <citation type="submission" date="2017-07" db="EMBL/GenBank/DDBJ databases">
        <title>The cable genome - Insights into the physiology and evolution of filamentous bacteria capable of sulfide oxidation via long distance electron transfer.</title>
        <authorList>
            <person name="Thorup C."/>
            <person name="Bjerg J.T."/>
            <person name="Schreiber L."/>
            <person name="Nielsen L.P."/>
            <person name="Kjeldsen K.U."/>
            <person name="Boesen T."/>
            <person name="Boggild A."/>
            <person name="Meysman F."/>
            <person name="Geelhoed J."/>
            <person name="Schramm A."/>
        </authorList>
    </citation>
    <scope>NUCLEOTIDE SEQUENCE [LARGE SCALE GENOMIC DNA]</scope>
    <source>
        <strain evidence="1">GS</strain>
    </source>
</reference>
<name>A0A521FYE3_9BACT</name>
<accession>A0A521FYE3</accession>
<dbReference type="EMBL" id="NQJD01000060">
    <property type="protein sequence ID" value="TAA73787.1"/>
    <property type="molecule type" value="Genomic_DNA"/>
</dbReference>
<dbReference type="AlphaFoldDB" id="A0A521FYE3"/>